<evidence type="ECO:0000313" key="3">
    <source>
        <dbReference type="Proteomes" id="UP001276659"/>
    </source>
</evidence>
<keyword evidence="1" id="KW-0812">Transmembrane</keyword>
<dbReference type="EMBL" id="JASNWA010000007">
    <property type="protein sequence ID" value="KAK3173657.1"/>
    <property type="molecule type" value="Genomic_DNA"/>
</dbReference>
<gene>
    <name evidence="2" type="ORF">OEA41_006989</name>
</gene>
<sequence>MWENKPRMGNIISIIALYGEVLSHISAVWVFRCVLFGAVFMTIDVSAFPLHRIIARSSRTANGAPIGASSDVWATVVTNVAPLMALVGERNAKEFLRVCSSFDQVLLMAVAPLGILSVMVSAILLSGYRLLRRVIGRNSDRRGEALIKITPLSVSPASSIYTKHTVEIEPSEHGDRVAFVCAHIPHTTDVSTSLYAFKSLLMARGGKATFDKGYEIVLELKGNTLSEDETAALIASLTNAWILMYHWQIISTPLHWVSA</sequence>
<feature type="transmembrane region" description="Helical" evidence="1">
    <location>
        <begin position="21"/>
        <end position="43"/>
    </location>
</feature>
<dbReference type="Proteomes" id="UP001276659">
    <property type="component" value="Unassembled WGS sequence"/>
</dbReference>
<feature type="transmembrane region" description="Helical" evidence="1">
    <location>
        <begin position="105"/>
        <end position="131"/>
    </location>
</feature>
<organism evidence="2 3">
    <name type="scientific">Lepraria neglecta</name>
    <dbReference type="NCBI Taxonomy" id="209136"/>
    <lineage>
        <taxon>Eukaryota</taxon>
        <taxon>Fungi</taxon>
        <taxon>Dikarya</taxon>
        <taxon>Ascomycota</taxon>
        <taxon>Pezizomycotina</taxon>
        <taxon>Lecanoromycetes</taxon>
        <taxon>OSLEUM clade</taxon>
        <taxon>Lecanoromycetidae</taxon>
        <taxon>Lecanorales</taxon>
        <taxon>Lecanorineae</taxon>
        <taxon>Stereocaulaceae</taxon>
        <taxon>Lepraria</taxon>
    </lineage>
</organism>
<dbReference type="AlphaFoldDB" id="A0AAD9ZBC3"/>
<evidence type="ECO:0000313" key="2">
    <source>
        <dbReference type="EMBL" id="KAK3173657.1"/>
    </source>
</evidence>
<keyword evidence="1" id="KW-0472">Membrane</keyword>
<proteinExistence type="predicted"/>
<evidence type="ECO:0000256" key="1">
    <source>
        <dbReference type="SAM" id="Phobius"/>
    </source>
</evidence>
<protein>
    <submittedName>
        <fullName evidence="2">Uncharacterized protein</fullName>
    </submittedName>
</protein>
<accession>A0AAD9ZBC3</accession>
<name>A0AAD9ZBC3_9LECA</name>
<comment type="caution">
    <text evidence="2">The sequence shown here is derived from an EMBL/GenBank/DDBJ whole genome shotgun (WGS) entry which is preliminary data.</text>
</comment>
<keyword evidence="1" id="KW-1133">Transmembrane helix</keyword>
<keyword evidence="3" id="KW-1185">Reference proteome</keyword>
<reference evidence="2" key="1">
    <citation type="submission" date="2022-11" db="EMBL/GenBank/DDBJ databases">
        <title>Chromosomal genome sequence assembly and mating type (MAT) locus characterization of the leprose asexual lichenized fungus Lepraria neglecta (Nyl.) Erichsen.</title>
        <authorList>
            <person name="Allen J.L."/>
            <person name="Pfeffer B."/>
        </authorList>
    </citation>
    <scope>NUCLEOTIDE SEQUENCE</scope>
    <source>
        <strain evidence="2">Allen 5258</strain>
    </source>
</reference>